<dbReference type="PIRSF" id="PIRSF016104">
    <property type="entry name" value="GPI2"/>
    <property type="match status" value="1"/>
</dbReference>
<evidence type="ECO:0000256" key="9">
    <source>
        <dbReference type="SAM" id="Phobius"/>
    </source>
</evidence>
<evidence type="ECO:0000256" key="7">
    <source>
        <dbReference type="ARBA" id="ARBA00023136"/>
    </source>
</evidence>
<comment type="similarity">
    <text evidence="3">Belongs to the PIGC family.</text>
</comment>
<protein>
    <submittedName>
        <fullName evidence="10">Uncharacterized protein</fullName>
    </submittedName>
</protein>
<name>A0A813GYP0_POLGL</name>
<comment type="subcellular location">
    <subcellularLocation>
        <location evidence="1">Membrane</location>
        <topology evidence="1">Multi-pass membrane protein</topology>
    </subcellularLocation>
</comment>
<keyword evidence="5 9" id="KW-0812">Transmembrane</keyword>
<feature type="transmembrane region" description="Helical" evidence="9">
    <location>
        <begin position="211"/>
        <end position="229"/>
    </location>
</feature>
<dbReference type="OrthoDB" id="417678at2759"/>
<keyword evidence="11" id="KW-1185">Reference proteome</keyword>
<keyword evidence="7 9" id="KW-0472">Membrane</keyword>
<evidence type="ECO:0000256" key="6">
    <source>
        <dbReference type="ARBA" id="ARBA00022989"/>
    </source>
</evidence>
<dbReference type="GO" id="GO:0006506">
    <property type="term" value="P:GPI anchor biosynthetic process"/>
    <property type="evidence" value="ECO:0007669"/>
    <property type="project" value="UniProtKB-UniPathway"/>
</dbReference>
<reference evidence="10" key="1">
    <citation type="submission" date="2021-02" db="EMBL/GenBank/DDBJ databases">
        <authorList>
            <person name="Dougan E. K."/>
            <person name="Rhodes N."/>
            <person name="Thang M."/>
            <person name="Chan C."/>
        </authorList>
    </citation>
    <scope>NUCLEOTIDE SEQUENCE</scope>
</reference>
<dbReference type="Pfam" id="PF06432">
    <property type="entry name" value="GPI2"/>
    <property type="match status" value="1"/>
</dbReference>
<dbReference type="OMA" id="CHKDARD"/>
<dbReference type="GO" id="GO:0000506">
    <property type="term" value="C:glycosylphosphatidylinositol-N-acetylglucosaminyltransferase (GPI-GnT) complex"/>
    <property type="evidence" value="ECO:0007669"/>
    <property type="project" value="TreeGrafter"/>
</dbReference>
<sequence length="307" mass="33221">YLRQPYDDNYVDESFLDSLILNAHVRRYEYLSLCRGASGVVRQLCLVATFVSVWWRVQQATWEFSSLFFLDVLLFVLDYASGLAFGAKGSQDLWPSERLLADLRSSAKILRIAAPLWVMAPMLRTLTSSWSDDTIATLASCLLALHVILYDYGGAAGETPGAVVSPPSPKSSCSPPPSSSTSSLPGGAVALNASILAATILASRLQTAEQVFAFMSFAMEVFAFFPRFSGSLQQRSPTAHALVLTPTLALVAFLLLGPSTTACMLLITLLLIGLVGPALFMWVQRYKAEIQGPWDIAHVAPFNSSGG</sequence>
<dbReference type="PANTHER" id="PTHR12982">
    <property type="entry name" value="PHOSPHATIDYLINOSITOL GLYCAN, CLASS C"/>
    <property type="match status" value="1"/>
</dbReference>
<comment type="caution">
    <text evidence="10">The sequence shown here is derived from an EMBL/GenBank/DDBJ whole genome shotgun (WGS) entry which is preliminary data.</text>
</comment>
<gene>
    <name evidence="10" type="ORF">PGLA1383_LOCUS46751</name>
</gene>
<dbReference type="Proteomes" id="UP000654075">
    <property type="component" value="Unassembled WGS sequence"/>
</dbReference>
<proteinExistence type="inferred from homology"/>
<evidence type="ECO:0000256" key="3">
    <source>
        <dbReference type="ARBA" id="ARBA00008321"/>
    </source>
</evidence>
<evidence type="ECO:0000256" key="5">
    <source>
        <dbReference type="ARBA" id="ARBA00022692"/>
    </source>
</evidence>
<evidence type="ECO:0000256" key="4">
    <source>
        <dbReference type="ARBA" id="ARBA00022502"/>
    </source>
</evidence>
<feature type="transmembrane region" description="Helical" evidence="9">
    <location>
        <begin position="241"/>
        <end position="258"/>
    </location>
</feature>
<dbReference type="AlphaFoldDB" id="A0A813GYP0"/>
<evidence type="ECO:0000313" key="11">
    <source>
        <dbReference type="Proteomes" id="UP000654075"/>
    </source>
</evidence>
<comment type="pathway">
    <text evidence="2">Glycolipid biosynthesis; glycosylphosphatidylinositol-anchor biosynthesis.</text>
</comment>
<dbReference type="UniPathway" id="UPA00196"/>
<dbReference type="EMBL" id="CAJNNV010029870">
    <property type="protein sequence ID" value="CAE8630410.1"/>
    <property type="molecule type" value="Genomic_DNA"/>
</dbReference>
<feature type="transmembrane region" description="Helical" evidence="9">
    <location>
        <begin position="264"/>
        <end position="283"/>
    </location>
</feature>
<accession>A0A813GYP0</accession>
<feature type="compositionally biased region" description="Pro residues" evidence="8">
    <location>
        <begin position="166"/>
        <end position="178"/>
    </location>
</feature>
<organism evidence="10 11">
    <name type="scientific">Polarella glacialis</name>
    <name type="common">Dinoflagellate</name>
    <dbReference type="NCBI Taxonomy" id="89957"/>
    <lineage>
        <taxon>Eukaryota</taxon>
        <taxon>Sar</taxon>
        <taxon>Alveolata</taxon>
        <taxon>Dinophyceae</taxon>
        <taxon>Suessiales</taxon>
        <taxon>Suessiaceae</taxon>
        <taxon>Polarella</taxon>
    </lineage>
</organism>
<keyword evidence="4" id="KW-0337">GPI-anchor biosynthesis</keyword>
<keyword evidence="6 9" id="KW-1133">Transmembrane helix</keyword>
<evidence type="ECO:0000256" key="2">
    <source>
        <dbReference type="ARBA" id="ARBA00004687"/>
    </source>
</evidence>
<dbReference type="PANTHER" id="PTHR12982:SF0">
    <property type="entry name" value="PHOSPHATIDYLINOSITOL N-ACETYLGLUCOSAMINYLTRANSFERASE SUBUNIT C"/>
    <property type="match status" value="1"/>
</dbReference>
<evidence type="ECO:0000256" key="1">
    <source>
        <dbReference type="ARBA" id="ARBA00004141"/>
    </source>
</evidence>
<evidence type="ECO:0000256" key="8">
    <source>
        <dbReference type="SAM" id="MobiDB-lite"/>
    </source>
</evidence>
<evidence type="ECO:0000313" key="10">
    <source>
        <dbReference type="EMBL" id="CAE8630410.1"/>
    </source>
</evidence>
<dbReference type="InterPro" id="IPR009450">
    <property type="entry name" value="Plno_GlcNAc_GPI2"/>
</dbReference>
<feature type="region of interest" description="Disordered" evidence="8">
    <location>
        <begin position="161"/>
        <end position="181"/>
    </location>
</feature>
<feature type="non-terminal residue" evidence="10">
    <location>
        <position position="307"/>
    </location>
</feature>